<dbReference type="SUPFAM" id="SSF52047">
    <property type="entry name" value="RNI-like"/>
    <property type="match status" value="1"/>
</dbReference>
<organism evidence="1 2">
    <name type="scientific">Hypholoma sublateritium (strain FD-334 SS-4)</name>
    <dbReference type="NCBI Taxonomy" id="945553"/>
    <lineage>
        <taxon>Eukaryota</taxon>
        <taxon>Fungi</taxon>
        <taxon>Dikarya</taxon>
        <taxon>Basidiomycota</taxon>
        <taxon>Agaricomycotina</taxon>
        <taxon>Agaricomycetes</taxon>
        <taxon>Agaricomycetidae</taxon>
        <taxon>Agaricales</taxon>
        <taxon>Agaricineae</taxon>
        <taxon>Strophariaceae</taxon>
        <taxon>Hypholoma</taxon>
    </lineage>
</organism>
<dbReference type="Proteomes" id="UP000054270">
    <property type="component" value="Unassembled WGS sequence"/>
</dbReference>
<evidence type="ECO:0000313" key="2">
    <source>
        <dbReference type="Proteomes" id="UP000054270"/>
    </source>
</evidence>
<accession>A0A0D2NBW5</accession>
<name>A0A0D2NBW5_HYPSF</name>
<keyword evidence="2" id="KW-1185">Reference proteome</keyword>
<evidence type="ECO:0000313" key="1">
    <source>
        <dbReference type="EMBL" id="KJA16624.1"/>
    </source>
</evidence>
<sequence>MALASSHSFTLRYLSLLKSAMLSGTRLELNVSAHEVLGPELPDSMPRSILSLAPELIHIITDELDTHDLECLRLTCKTLAHLLRSRVFRVLSIKVTKDSLQRDVTKLRELAMVSCPASSGTQTLRIGSLTPSYDPNYKGPTWKYVDGEWVAEADEEDSPEVLSAVGEMKKYLFDAIFSLKALRKVEWTPHREEDETTQTIVVQALSSLPNLCSVAFCITHCKVPLPFDLFSTGSTLRKISLAGTCEPYHDDILDSLAKLIAKTPSLMSIDIASNWRYNQPINKTQSLHELFKYYPRSEPPLRLRHLGLKVCLVRLDEFTLSHLRQLTSLELTSIEDPYTRQRYIQEDEYQDGTLLSEQKKYGSSLDEVWSILRDAEVHLEEITVDVVVPALLDYLHSYSGVKKLIMTPGGFDDGIRSDAMASEFFAASLANHKASLQELAIKALFEGAWCLSAGNLSVISACQSVKTLKLSIMSDQLSYSAWQKVDTVKPDIIKLFLDTVASTMPRVESLVISPANLEHLRGAYCGGPSMSHFSHTTQIMVESVEAYRAPQTCTRLPVLTIGPTRLFVEDQVIDSEGRKMLSYVDNTPLSEEPEYSYW</sequence>
<dbReference type="AlphaFoldDB" id="A0A0D2NBW5"/>
<reference evidence="2" key="1">
    <citation type="submission" date="2014-04" db="EMBL/GenBank/DDBJ databases">
        <title>Evolutionary Origins and Diversification of the Mycorrhizal Mutualists.</title>
        <authorList>
            <consortium name="DOE Joint Genome Institute"/>
            <consortium name="Mycorrhizal Genomics Consortium"/>
            <person name="Kohler A."/>
            <person name="Kuo A."/>
            <person name="Nagy L.G."/>
            <person name="Floudas D."/>
            <person name="Copeland A."/>
            <person name="Barry K.W."/>
            <person name="Cichocki N."/>
            <person name="Veneault-Fourrey C."/>
            <person name="LaButti K."/>
            <person name="Lindquist E.A."/>
            <person name="Lipzen A."/>
            <person name="Lundell T."/>
            <person name="Morin E."/>
            <person name="Murat C."/>
            <person name="Riley R."/>
            <person name="Ohm R."/>
            <person name="Sun H."/>
            <person name="Tunlid A."/>
            <person name="Henrissat B."/>
            <person name="Grigoriev I.V."/>
            <person name="Hibbett D.S."/>
            <person name="Martin F."/>
        </authorList>
    </citation>
    <scope>NUCLEOTIDE SEQUENCE [LARGE SCALE GENOMIC DNA]</scope>
    <source>
        <strain evidence="2">FD-334 SS-4</strain>
    </source>
</reference>
<gene>
    <name evidence="1" type="ORF">HYPSUDRAFT_47244</name>
</gene>
<dbReference type="EMBL" id="KN817618">
    <property type="protein sequence ID" value="KJA16624.1"/>
    <property type="molecule type" value="Genomic_DNA"/>
</dbReference>
<dbReference type="OMA" id="VAFCITH"/>
<proteinExistence type="predicted"/>
<protein>
    <recommendedName>
        <fullName evidence="3">F-box domain-containing protein</fullName>
    </recommendedName>
</protein>
<evidence type="ECO:0008006" key="3">
    <source>
        <dbReference type="Google" id="ProtNLM"/>
    </source>
</evidence>
<dbReference type="OrthoDB" id="3541472at2759"/>